<dbReference type="AlphaFoldDB" id="A0A410P4K7"/>
<keyword evidence="2" id="KW-0408">Iron</keyword>
<keyword evidence="1" id="KW-0560">Oxidoreductase</keyword>
<reference evidence="5 6" key="1">
    <citation type="submission" date="2017-01" db="EMBL/GenBank/DDBJ databases">
        <title>First insights into the biology of 'candidatus Vampirococcus archaeovorus'.</title>
        <authorList>
            <person name="Kizina J."/>
            <person name="Jordan S."/>
            <person name="Stueber K."/>
            <person name="Reinhardt R."/>
            <person name="Harder J."/>
        </authorList>
    </citation>
    <scope>NUCLEOTIDE SEQUENCE [LARGE SCALE GENOMIC DNA]</scope>
    <source>
        <strain evidence="5 6">LiM</strain>
    </source>
</reference>
<dbReference type="Pfam" id="PF00346">
    <property type="entry name" value="Complex1_49kDa"/>
    <property type="match status" value="2"/>
</dbReference>
<evidence type="ECO:0000313" key="5">
    <source>
        <dbReference type="EMBL" id="QAT17050.1"/>
    </source>
</evidence>
<feature type="binding site" evidence="2">
    <location>
        <position position="52"/>
    </location>
    <ligand>
        <name>Mg(2+)</name>
        <dbReference type="ChEBI" id="CHEBI:18420"/>
    </ligand>
</feature>
<dbReference type="PANTHER" id="PTHR43485:SF1">
    <property type="entry name" value="FORMATE HYDROGENLYASE SUBUNIT 5-RELATED"/>
    <property type="match status" value="1"/>
</dbReference>
<gene>
    <name evidence="5" type="ORF">BU251_04515</name>
</gene>
<dbReference type="GO" id="GO:0008901">
    <property type="term" value="F:ferredoxin hydrogenase activity"/>
    <property type="evidence" value="ECO:0007669"/>
    <property type="project" value="InterPro"/>
</dbReference>
<dbReference type="KEGG" id="vai:BU251_04515"/>
<dbReference type="InterPro" id="IPR018194">
    <property type="entry name" value="Ni-dep_hyd_lsu_Ni_BS"/>
</dbReference>
<keyword evidence="2" id="KW-0460">Magnesium</keyword>
<evidence type="ECO:0000313" key="6">
    <source>
        <dbReference type="Proteomes" id="UP000287243"/>
    </source>
</evidence>
<dbReference type="Proteomes" id="UP000287243">
    <property type="component" value="Chromosome"/>
</dbReference>
<dbReference type="GO" id="GO:0048038">
    <property type="term" value="F:quinone binding"/>
    <property type="evidence" value="ECO:0007669"/>
    <property type="project" value="InterPro"/>
</dbReference>
<name>A0A410P4K7_VELA1</name>
<keyword evidence="2" id="KW-0533">Nickel</keyword>
<feature type="binding site" evidence="2">
    <location>
        <position position="361"/>
    </location>
    <ligand>
        <name>Ni(2+)</name>
        <dbReference type="ChEBI" id="CHEBI:49786"/>
    </ligand>
</feature>
<keyword evidence="2" id="KW-0479">Metal-binding</keyword>
<sequence length="415" mass="46812">MHNSHEHEHEFKIPLGPQHPALKEPESFSIALKGEKILGVDIRLGYNHRGIEKACEERTFLQDVYLLERICGICSHSHSTAYVQAVEEIAGLAVPPRALYIRTLIGELERVHSHFLWLGVAGHEIGFDTLLMYTWRDREIVMDLLAQLTGNRVNYGINTIGGVRRDIAPEQGKDILAGVATLEERTKYYIQIATEETTIIKRLSGVGIISKEDALRLGAVGPTARASGVDRDIRREDPYAAYAELDFDVITDDHCDVYGRTVVRLKELMESFKIIRQIVARIPDGPIAVRAPRKIPAGEAFSRYEAPRGEDVHYVKSNGGEKPERVKVRAPTLANVQTVKHMLKDRFLADMPIVVAAIDPCFSCTDRMVGIRRLDGEKKEILGWESLRSFSLGWHRARGFDVTIAEKRLHQLMEH</sequence>
<dbReference type="RefSeq" id="WP_128699691.1">
    <property type="nucleotide sequence ID" value="NZ_CP019384.1"/>
</dbReference>
<keyword evidence="5" id="KW-0830">Ubiquinone</keyword>
<dbReference type="SUPFAM" id="SSF56762">
    <property type="entry name" value="HydB/Nqo4-like"/>
    <property type="match status" value="1"/>
</dbReference>
<keyword evidence="6" id="KW-1185">Reference proteome</keyword>
<evidence type="ECO:0000256" key="2">
    <source>
        <dbReference type="PIRSR" id="PIRSR601501-1"/>
    </source>
</evidence>
<dbReference type="InterPro" id="IPR001135">
    <property type="entry name" value="NADH_Q_OxRdtase_suD"/>
</dbReference>
<comment type="cofactor">
    <cofactor evidence="2">
        <name>Fe cation</name>
        <dbReference type="ChEBI" id="CHEBI:24875"/>
    </cofactor>
</comment>
<organism evidence="5 6">
    <name type="scientific">Velamenicoccus archaeovorus</name>
    <dbReference type="NCBI Taxonomy" id="1930593"/>
    <lineage>
        <taxon>Bacteria</taxon>
        <taxon>Pseudomonadati</taxon>
        <taxon>Candidatus Omnitrophota</taxon>
        <taxon>Candidatus Velamenicoccus</taxon>
    </lineage>
</organism>
<dbReference type="InterPro" id="IPR001501">
    <property type="entry name" value="Ni-dep_hyd_lsu"/>
</dbReference>
<comment type="cofactor">
    <cofactor evidence="2">
        <name>Ni(2+)</name>
        <dbReference type="ChEBI" id="CHEBI:49786"/>
    </cofactor>
</comment>
<dbReference type="GO" id="GO:0051287">
    <property type="term" value="F:NAD binding"/>
    <property type="evidence" value="ECO:0007669"/>
    <property type="project" value="InterPro"/>
</dbReference>
<feature type="binding site" evidence="2">
    <location>
        <position position="71"/>
    </location>
    <ligand>
        <name>Ni(2+)</name>
        <dbReference type="ChEBI" id="CHEBI:49786"/>
    </ligand>
</feature>
<dbReference type="InterPro" id="IPR052197">
    <property type="entry name" value="ComplexI_49kDa-like"/>
</dbReference>
<dbReference type="PROSITE" id="PS00507">
    <property type="entry name" value="NI_HGENASE_L_1"/>
    <property type="match status" value="1"/>
</dbReference>
<dbReference type="PANTHER" id="PTHR43485">
    <property type="entry name" value="HYDROGENASE-4 COMPONENT G"/>
    <property type="match status" value="1"/>
</dbReference>
<feature type="binding site" evidence="2">
    <location>
        <position position="328"/>
    </location>
    <ligand>
        <name>Mg(2+)</name>
        <dbReference type="ChEBI" id="CHEBI:18420"/>
    </ligand>
</feature>
<evidence type="ECO:0000256" key="3">
    <source>
        <dbReference type="SAM" id="MobiDB-lite"/>
    </source>
</evidence>
<protein>
    <submittedName>
        <fullName evidence="5">NADH-ubiquinone oxidoreductase chain 49kDa</fullName>
    </submittedName>
</protein>
<evidence type="ECO:0000256" key="1">
    <source>
        <dbReference type="ARBA" id="ARBA00023002"/>
    </source>
</evidence>
<dbReference type="GO" id="GO:0016651">
    <property type="term" value="F:oxidoreductase activity, acting on NAD(P)H"/>
    <property type="evidence" value="ECO:0007669"/>
    <property type="project" value="InterPro"/>
</dbReference>
<feature type="domain" description="NADH-quinone oxidoreductase subunit D" evidence="4">
    <location>
        <begin position="294"/>
        <end position="367"/>
    </location>
</feature>
<dbReference type="InterPro" id="IPR029014">
    <property type="entry name" value="NiFe-Hase_large"/>
</dbReference>
<feature type="binding site" evidence="2">
    <location>
        <position position="364"/>
    </location>
    <ligand>
        <name>Fe cation</name>
        <dbReference type="ChEBI" id="CHEBI:24875"/>
    </ligand>
</feature>
<dbReference type="Pfam" id="PF00374">
    <property type="entry name" value="NiFeSe_Hases"/>
    <property type="match status" value="1"/>
</dbReference>
<proteinExistence type="predicted"/>
<feature type="domain" description="NADH-quinone oxidoreductase subunit D" evidence="4">
    <location>
        <begin position="125"/>
        <end position="293"/>
    </location>
</feature>
<feature type="binding site" evidence="2">
    <location>
        <position position="74"/>
    </location>
    <ligand>
        <name>Ni(2+)</name>
        <dbReference type="ChEBI" id="CHEBI:49786"/>
    </ligand>
</feature>
<evidence type="ECO:0000259" key="4">
    <source>
        <dbReference type="Pfam" id="PF00346"/>
    </source>
</evidence>
<feature type="region of interest" description="Disordered" evidence="3">
    <location>
        <begin position="1"/>
        <end position="20"/>
    </location>
</feature>
<feature type="compositionally biased region" description="Basic and acidic residues" evidence="3">
    <location>
        <begin position="1"/>
        <end position="12"/>
    </location>
</feature>
<dbReference type="Gene3D" id="1.10.645.10">
    <property type="entry name" value="Cytochrome-c3 Hydrogenase, chain B"/>
    <property type="match status" value="1"/>
</dbReference>
<dbReference type="GO" id="GO:0016151">
    <property type="term" value="F:nickel cation binding"/>
    <property type="evidence" value="ECO:0007669"/>
    <property type="project" value="InterPro"/>
</dbReference>
<accession>A0A410P4K7</accession>
<dbReference type="OrthoDB" id="9801496at2"/>
<dbReference type="EMBL" id="CP019384">
    <property type="protein sequence ID" value="QAT17050.1"/>
    <property type="molecule type" value="Genomic_DNA"/>
</dbReference>
<feature type="binding site" evidence="2">
    <location>
        <position position="74"/>
    </location>
    <ligand>
        <name>Fe cation</name>
        <dbReference type="ChEBI" id="CHEBI:24875"/>
    </ligand>
</feature>